<keyword evidence="2" id="KW-1185">Reference proteome</keyword>
<gene>
    <name evidence="1" type="ORF">CCMA1212_001527</name>
</gene>
<dbReference type="EMBL" id="PPTA01000002">
    <property type="protein sequence ID" value="TFB06308.1"/>
    <property type="molecule type" value="Genomic_DNA"/>
</dbReference>
<dbReference type="Proteomes" id="UP001642720">
    <property type="component" value="Unassembled WGS sequence"/>
</dbReference>
<dbReference type="GeneID" id="300573399"/>
<protein>
    <submittedName>
        <fullName evidence="1">Uncharacterized protein</fullName>
    </submittedName>
</protein>
<comment type="caution">
    <text evidence="1">The sequence shown here is derived from an EMBL/GenBank/DDBJ whole genome shotgun (WGS) entry which is preliminary data.</text>
</comment>
<evidence type="ECO:0000313" key="2">
    <source>
        <dbReference type="Proteomes" id="UP001642720"/>
    </source>
</evidence>
<proteinExistence type="predicted"/>
<accession>A0ABY2HDD7</accession>
<reference evidence="1 2" key="1">
    <citation type="submission" date="2018-01" db="EMBL/GenBank/DDBJ databases">
        <title>Genome characterization of the sugarcane-associated fungus Trichoderma ghanense CCMA-1212 and their application in lignocelulose bioconversion.</title>
        <authorList>
            <person name="Steindorff A.S."/>
            <person name="Mendes T.D."/>
            <person name="Vilela E.S.D."/>
            <person name="Rodrigues D.S."/>
            <person name="Formighieri E.F."/>
            <person name="Melo I.S."/>
            <person name="Favaro L.C.L."/>
        </authorList>
    </citation>
    <scope>NUCLEOTIDE SEQUENCE [LARGE SCALE GENOMIC DNA]</scope>
    <source>
        <strain evidence="1 2">CCMA-1212</strain>
    </source>
</reference>
<sequence>MVLRNQSTCSSLLSWGRSGIERRHETGREGLAVQRRDGGMISRCKRFGRRRDWGATEAVVVTGPGQWICLHGET</sequence>
<name>A0ABY2HDD7_9HYPO</name>
<dbReference type="RefSeq" id="XP_073562509.1">
    <property type="nucleotide sequence ID" value="XM_073698949.1"/>
</dbReference>
<evidence type="ECO:0000313" key="1">
    <source>
        <dbReference type="EMBL" id="TFB06308.1"/>
    </source>
</evidence>
<organism evidence="1 2">
    <name type="scientific">Trichoderma ghanense</name>
    <dbReference type="NCBI Taxonomy" id="65468"/>
    <lineage>
        <taxon>Eukaryota</taxon>
        <taxon>Fungi</taxon>
        <taxon>Dikarya</taxon>
        <taxon>Ascomycota</taxon>
        <taxon>Pezizomycotina</taxon>
        <taxon>Sordariomycetes</taxon>
        <taxon>Hypocreomycetidae</taxon>
        <taxon>Hypocreales</taxon>
        <taxon>Hypocreaceae</taxon>
        <taxon>Trichoderma</taxon>
    </lineage>
</organism>